<keyword evidence="6 12" id="KW-1133">Transmembrane helix</keyword>
<dbReference type="GO" id="GO:0016705">
    <property type="term" value="F:oxidoreductase activity, acting on paired donors, with incorporation or reduction of molecular oxygen"/>
    <property type="evidence" value="ECO:0007669"/>
    <property type="project" value="InterPro"/>
</dbReference>
<comment type="subcellular location">
    <subcellularLocation>
        <location evidence="1">Membrane</location>
    </subcellularLocation>
</comment>
<accession>A0A2P6SCQ4</accession>
<keyword evidence="7 11" id="KW-0560">Oxidoreductase</keyword>
<evidence type="ECO:0000256" key="1">
    <source>
        <dbReference type="ARBA" id="ARBA00004370"/>
    </source>
</evidence>
<organism evidence="13 14">
    <name type="scientific">Rosa chinensis</name>
    <name type="common">China rose</name>
    <dbReference type="NCBI Taxonomy" id="74649"/>
    <lineage>
        <taxon>Eukaryota</taxon>
        <taxon>Viridiplantae</taxon>
        <taxon>Streptophyta</taxon>
        <taxon>Embryophyta</taxon>
        <taxon>Tracheophyta</taxon>
        <taxon>Spermatophyta</taxon>
        <taxon>Magnoliopsida</taxon>
        <taxon>eudicotyledons</taxon>
        <taxon>Gunneridae</taxon>
        <taxon>Pentapetalae</taxon>
        <taxon>rosids</taxon>
        <taxon>fabids</taxon>
        <taxon>Rosales</taxon>
        <taxon>Rosaceae</taxon>
        <taxon>Rosoideae</taxon>
        <taxon>Rosoideae incertae sedis</taxon>
        <taxon>Rosa</taxon>
    </lineage>
</organism>
<name>A0A2P6SCQ4_ROSCH</name>
<evidence type="ECO:0000256" key="6">
    <source>
        <dbReference type="ARBA" id="ARBA00022989"/>
    </source>
</evidence>
<reference evidence="13 14" key="1">
    <citation type="journal article" date="2018" name="Nat. Genet.">
        <title>The Rosa genome provides new insights in the design of modern roses.</title>
        <authorList>
            <person name="Bendahmane M."/>
        </authorList>
    </citation>
    <scope>NUCLEOTIDE SEQUENCE [LARGE SCALE GENOMIC DNA]</scope>
    <source>
        <strain evidence="14">cv. Old Blush</strain>
    </source>
</reference>
<keyword evidence="10 12" id="KW-0472">Membrane</keyword>
<evidence type="ECO:0000256" key="5">
    <source>
        <dbReference type="ARBA" id="ARBA00022723"/>
    </source>
</evidence>
<evidence type="ECO:0000256" key="11">
    <source>
        <dbReference type="RuleBase" id="RU000461"/>
    </source>
</evidence>
<dbReference type="PANTHER" id="PTHR47955">
    <property type="entry name" value="CYTOCHROME P450 FAMILY 71 PROTEIN"/>
    <property type="match status" value="1"/>
</dbReference>
<keyword evidence="3 11" id="KW-0349">Heme</keyword>
<dbReference type="EC" id="1.14.14.151" evidence="13"/>
<dbReference type="SUPFAM" id="SSF48264">
    <property type="entry name" value="Cytochrome P450"/>
    <property type="match status" value="1"/>
</dbReference>
<comment type="similarity">
    <text evidence="2 11">Belongs to the cytochrome P450 family.</text>
</comment>
<evidence type="ECO:0000256" key="8">
    <source>
        <dbReference type="ARBA" id="ARBA00023004"/>
    </source>
</evidence>
<dbReference type="Gramene" id="PRQ56449">
    <property type="protein sequence ID" value="PRQ56449"/>
    <property type="gene ID" value="RchiOBHm_Chr1g0336541"/>
</dbReference>
<dbReference type="EMBL" id="PDCK01000039">
    <property type="protein sequence ID" value="PRQ56449.1"/>
    <property type="molecule type" value="Genomic_DNA"/>
</dbReference>
<evidence type="ECO:0000313" key="14">
    <source>
        <dbReference type="Proteomes" id="UP000238479"/>
    </source>
</evidence>
<dbReference type="InterPro" id="IPR001128">
    <property type="entry name" value="Cyt_P450"/>
</dbReference>
<gene>
    <name evidence="13" type="ORF">RchiOBHm_Chr1g0336541</name>
</gene>
<dbReference type="GO" id="GO:0004497">
    <property type="term" value="F:monooxygenase activity"/>
    <property type="evidence" value="ECO:0007669"/>
    <property type="project" value="UniProtKB-KW"/>
</dbReference>
<dbReference type="PANTHER" id="PTHR47955:SF9">
    <property type="entry name" value="PREMNASPIRODIENE OXYGENASE-LIKE"/>
    <property type="match status" value="1"/>
</dbReference>
<comment type="caution">
    <text evidence="13">The sequence shown here is derived from an EMBL/GenBank/DDBJ whole genome shotgun (WGS) entry which is preliminary data.</text>
</comment>
<dbReference type="InterPro" id="IPR036396">
    <property type="entry name" value="Cyt_P450_sf"/>
</dbReference>
<dbReference type="PROSITE" id="PS00086">
    <property type="entry name" value="CYTOCHROME_P450"/>
    <property type="match status" value="1"/>
</dbReference>
<dbReference type="STRING" id="74649.A0A2P6SCQ4"/>
<keyword evidence="8 11" id="KW-0408">Iron</keyword>
<evidence type="ECO:0000256" key="7">
    <source>
        <dbReference type="ARBA" id="ARBA00023002"/>
    </source>
</evidence>
<evidence type="ECO:0000256" key="4">
    <source>
        <dbReference type="ARBA" id="ARBA00022692"/>
    </source>
</evidence>
<evidence type="ECO:0000256" key="9">
    <source>
        <dbReference type="ARBA" id="ARBA00023033"/>
    </source>
</evidence>
<dbReference type="Pfam" id="PF00067">
    <property type="entry name" value="p450"/>
    <property type="match status" value="2"/>
</dbReference>
<dbReference type="GO" id="GO:0020037">
    <property type="term" value="F:heme binding"/>
    <property type="evidence" value="ECO:0007669"/>
    <property type="project" value="InterPro"/>
</dbReference>
<dbReference type="GO" id="GO:0016020">
    <property type="term" value="C:membrane"/>
    <property type="evidence" value="ECO:0007669"/>
    <property type="project" value="UniProtKB-SubCell"/>
</dbReference>
<sequence length="378" mass="42151">MAPLLLQIQNIPSLPLYTSLVALVILVLCWMRFKATHIPTLLKLPPGPRKLPVIGNLLQLVGALPHHCLRDLASKYGPIIHLRVGQVSVVVISSPELTKELLQTQEAIFLQRPTSDLAVTASSNALSGVFFSPYNHFWRQMRRISVLELLSRKRVLSYRSIREEEAWNLVQSIKDHYQTKLGHLNLSEVIFSMQNNVPARAALGKKCKHGKEFTALINESLLLAGGFALADLFPSLKFLPYLTGTLIAREASSSTEIIGYDIPEQTKVLINVWAMGRDPTHWGAKADSFQPERFQGSGSIDYRGSNLEFIPFGAGKRICPGITFGTAAVELALAQLLYHFDWKLPSGTKLEQLDMTESAGWNTKRRDDLYVVAIPFLP</sequence>
<keyword evidence="5 11" id="KW-0479">Metal-binding</keyword>
<dbReference type="OMA" id="APTMAMQ"/>
<dbReference type="Proteomes" id="UP000238479">
    <property type="component" value="Chromosome 1"/>
</dbReference>
<evidence type="ECO:0000256" key="12">
    <source>
        <dbReference type="SAM" id="Phobius"/>
    </source>
</evidence>
<dbReference type="Gene3D" id="1.10.630.10">
    <property type="entry name" value="Cytochrome P450"/>
    <property type="match status" value="2"/>
</dbReference>
<keyword evidence="9 11" id="KW-0503">Monooxygenase</keyword>
<dbReference type="AlphaFoldDB" id="A0A2P6SCQ4"/>
<evidence type="ECO:0000256" key="2">
    <source>
        <dbReference type="ARBA" id="ARBA00010617"/>
    </source>
</evidence>
<protein>
    <submittedName>
        <fullName evidence="13">Putative premnaspirodiene oxygenase</fullName>
        <ecNumber evidence="13">1.14.14.151</ecNumber>
    </submittedName>
</protein>
<evidence type="ECO:0000256" key="3">
    <source>
        <dbReference type="ARBA" id="ARBA00022617"/>
    </source>
</evidence>
<dbReference type="InterPro" id="IPR017972">
    <property type="entry name" value="Cyt_P450_CS"/>
</dbReference>
<dbReference type="GO" id="GO:0005506">
    <property type="term" value="F:iron ion binding"/>
    <property type="evidence" value="ECO:0007669"/>
    <property type="project" value="InterPro"/>
</dbReference>
<keyword evidence="14" id="KW-1185">Reference proteome</keyword>
<evidence type="ECO:0000313" key="13">
    <source>
        <dbReference type="EMBL" id="PRQ56449.1"/>
    </source>
</evidence>
<evidence type="ECO:0000256" key="10">
    <source>
        <dbReference type="ARBA" id="ARBA00023136"/>
    </source>
</evidence>
<proteinExistence type="inferred from homology"/>
<feature type="transmembrane region" description="Helical" evidence="12">
    <location>
        <begin position="14"/>
        <end position="33"/>
    </location>
</feature>
<keyword evidence="4 12" id="KW-0812">Transmembrane</keyword>